<reference evidence="1" key="2">
    <citation type="journal article" date="2015" name="Data Brief">
        <title>Shoot transcriptome of the giant reed, Arundo donax.</title>
        <authorList>
            <person name="Barrero R.A."/>
            <person name="Guerrero F.D."/>
            <person name="Moolhuijzen P."/>
            <person name="Goolsby J.A."/>
            <person name="Tidwell J."/>
            <person name="Bellgard S.E."/>
            <person name="Bellgard M.I."/>
        </authorList>
    </citation>
    <scope>NUCLEOTIDE SEQUENCE</scope>
    <source>
        <tissue evidence="1">Shoot tissue taken approximately 20 cm above the soil surface</tissue>
    </source>
</reference>
<protein>
    <submittedName>
        <fullName evidence="1">Uncharacterized protein</fullName>
    </submittedName>
</protein>
<dbReference type="AlphaFoldDB" id="A0A0A9CVK0"/>
<reference evidence="1" key="1">
    <citation type="submission" date="2014-09" db="EMBL/GenBank/DDBJ databases">
        <authorList>
            <person name="Magalhaes I.L.F."/>
            <person name="Oliveira U."/>
            <person name="Santos F.R."/>
            <person name="Vidigal T.H.D.A."/>
            <person name="Brescovit A.D."/>
            <person name="Santos A.J."/>
        </authorList>
    </citation>
    <scope>NUCLEOTIDE SEQUENCE</scope>
    <source>
        <tissue evidence="1">Shoot tissue taken approximately 20 cm above the soil surface</tissue>
    </source>
</reference>
<name>A0A0A9CVK0_ARUDO</name>
<dbReference type="EMBL" id="GBRH01219432">
    <property type="protein sequence ID" value="JAD78463.1"/>
    <property type="molecule type" value="Transcribed_RNA"/>
</dbReference>
<proteinExistence type="predicted"/>
<sequence length="106" mass="11157">MVTFWSLLGSRTWCPSDGLRLWASSCLTEHLAALYPNSDSIVFSSNSKELDRILSHTIRRLGAARTLSQCSGFSFGSGAPFLPTGALCLNRPGGAGGGGRPGSLLL</sequence>
<organism evidence="1">
    <name type="scientific">Arundo donax</name>
    <name type="common">Giant reed</name>
    <name type="synonym">Donax arundinaceus</name>
    <dbReference type="NCBI Taxonomy" id="35708"/>
    <lineage>
        <taxon>Eukaryota</taxon>
        <taxon>Viridiplantae</taxon>
        <taxon>Streptophyta</taxon>
        <taxon>Embryophyta</taxon>
        <taxon>Tracheophyta</taxon>
        <taxon>Spermatophyta</taxon>
        <taxon>Magnoliopsida</taxon>
        <taxon>Liliopsida</taxon>
        <taxon>Poales</taxon>
        <taxon>Poaceae</taxon>
        <taxon>PACMAD clade</taxon>
        <taxon>Arundinoideae</taxon>
        <taxon>Arundineae</taxon>
        <taxon>Arundo</taxon>
    </lineage>
</organism>
<accession>A0A0A9CVK0</accession>
<evidence type="ECO:0000313" key="1">
    <source>
        <dbReference type="EMBL" id="JAD78463.1"/>
    </source>
</evidence>